<organism evidence="9 10">
    <name type="scientific">Vibrio europaeus</name>
    <dbReference type="NCBI Taxonomy" id="300876"/>
    <lineage>
        <taxon>Bacteria</taxon>
        <taxon>Pseudomonadati</taxon>
        <taxon>Pseudomonadota</taxon>
        <taxon>Gammaproteobacteria</taxon>
        <taxon>Vibrionales</taxon>
        <taxon>Vibrionaceae</taxon>
        <taxon>Vibrio</taxon>
        <taxon>Vibrio oreintalis group</taxon>
    </lineage>
</organism>
<dbReference type="EMBL" id="LUAX01000007">
    <property type="protein sequence ID" value="OAM96971.1"/>
    <property type="molecule type" value="Genomic_DNA"/>
</dbReference>
<dbReference type="NCBIfam" id="TIGR00229">
    <property type="entry name" value="sensory_box"/>
    <property type="match status" value="1"/>
</dbReference>
<keyword evidence="3" id="KW-0973">c-di-GMP</keyword>
<dbReference type="InterPro" id="IPR000160">
    <property type="entry name" value="GGDEF_dom"/>
</dbReference>
<dbReference type="Pfam" id="PF13426">
    <property type="entry name" value="PAS_9"/>
    <property type="match status" value="1"/>
</dbReference>
<dbReference type="InterPro" id="IPR001633">
    <property type="entry name" value="EAL_dom"/>
</dbReference>
<dbReference type="GO" id="GO:0071111">
    <property type="term" value="F:cyclic-guanylate-specific phosphodiesterase activity"/>
    <property type="evidence" value="ECO:0007669"/>
    <property type="project" value="UniProtKB-EC"/>
</dbReference>
<dbReference type="PROSITE" id="PS50112">
    <property type="entry name" value="PAS"/>
    <property type="match status" value="2"/>
</dbReference>
<dbReference type="NCBIfam" id="TIGR00254">
    <property type="entry name" value="GGDEF"/>
    <property type="match status" value="1"/>
</dbReference>
<dbReference type="SMART" id="SM00052">
    <property type="entry name" value="EAL"/>
    <property type="match status" value="1"/>
</dbReference>
<evidence type="ECO:0000313" key="11">
    <source>
        <dbReference type="Proteomes" id="UP001150001"/>
    </source>
</evidence>
<reference evidence="9 10" key="1">
    <citation type="submission" date="2016-03" db="EMBL/GenBank/DDBJ databases">
        <title>Draft genome sequence of the Vibrio tubiashii subs. europaeus.</title>
        <authorList>
            <person name="Spinard E."/>
            <person name="Dubert J."/>
            <person name="Nelson D.R."/>
            <person name="Barja J.L."/>
        </authorList>
    </citation>
    <scope>NUCLEOTIDE SEQUENCE [LARGE SCALE GENOMIC DNA]</scope>
    <source>
        <strain evidence="10">PP-638</strain>
        <strain evidence="9">PP2-638</strain>
    </source>
</reference>
<feature type="domain" description="PAS" evidence="5">
    <location>
        <begin position="157"/>
        <end position="208"/>
    </location>
</feature>
<dbReference type="RefSeq" id="WP_084656834.1">
    <property type="nucleotide sequence ID" value="NZ_JAPFIM010000015.1"/>
</dbReference>
<dbReference type="Gene3D" id="3.30.450.20">
    <property type="entry name" value="PAS domain"/>
    <property type="match status" value="2"/>
</dbReference>
<dbReference type="OrthoDB" id="1316910at2"/>
<reference evidence="8" key="2">
    <citation type="submission" date="2022-11" db="EMBL/GenBank/DDBJ databases">
        <title>Role of the vibriolysin VemA secreted by the emergent pathogen Vibrio europaeus in the colonization of Manila clam mucus.</title>
        <authorList>
            <person name="Martinez C."/>
            <person name="Rodriguez S."/>
            <person name="Vences A."/>
            <person name="Barja J.L."/>
            <person name="Toranzo A.E."/>
            <person name="Dubert J."/>
        </authorList>
    </citation>
    <scope>NUCLEOTIDE SEQUENCE</scope>
    <source>
        <strain evidence="8">3454</strain>
    </source>
</reference>
<evidence type="ECO:0000259" key="6">
    <source>
        <dbReference type="PROSITE" id="PS50883"/>
    </source>
</evidence>
<proteinExistence type="predicted"/>
<dbReference type="FunFam" id="3.30.70.270:FF:000001">
    <property type="entry name" value="Diguanylate cyclase domain protein"/>
    <property type="match status" value="1"/>
</dbReference>
<evidence type="ECO:0000256" key="2">
    <source>
        <dbReference type="ARBA" id="ARBA00012282"/>
    </source>
</evidence>
<evidence type="ECO:0000256" key="1">
    <source>
        <dbReference type="ARBA" id="ARBA00001946"/>
    </source>
</evidence>
<dbReference type="GO" id="GO:0006355">
    <property type="term" value="P:regulation of DNA-templated transcription"/>
    <property type="evidence" value="ECO:0007669"/>
    <property type="project" value="InterPro"/>
</dbReference>
<evidence type="ECO:0000259" key="7">
    <source>
        <dbReference type="PROSITE" id="PS50887"/>
    </source>
</evidence>
<dbReference type="GO" id="GO:0071732">
    <property type="term" value="P:cellular response to nitric oxide"/>
    <property type="evidence" value="ECO:0007669"/>
    <property type="project" value="UniProtKB-ARBA"/>
</dbReference>
<dbReference type="PANTHER" id="PTHR44757">
    <property type="entry name" value="DIGUANYLATE CYCLASE DGCP"/>
    <property type="match status" value="1"/>
</dbReference>
<dbReference type="PROSITE" id="PS50883">
    <property type="entry name" value="EAL"/>
    <property type="match status" value="1"/>
</dbReference>
<comment type="cofactor">
    <cofactor evidence="1">
        <name>Mg(2+)</name>
        <dbReference type="ChEBI" id="CHEBI:18420"/>
    </cofactor>
</comment>
<dbReference type="CDD" id="cd01948">
    <property type="entry name" value="EAL"/>
    <property type="match status" value="1"/>
</dbReference>
<dbReference type="SMART" id="SM00267">
    <property type="entry name" value="GGDEF"/>
    <property type="match status" value="1"/>
</dbReference>
<dbReference type="Proteomes" id="UP000094761">
    <property type="component" value="Unassembled WGS sequence"/>
</dbReference>
<evidence type="ECO:0000313" key="9">
    <source>
        <dbReference type="EMBL" id="OAM96971.1"/>
    </source>
</evidence>
<evidence type="ECO:0000313" key="10">
    <source>
        <dbReference type="Proteomes" id="UP000094761"/>
    </source>
</evidence>
<evidence type="ECO:0000256" key="4">
    <source>
        <dbReference type="ARBA" id="ARBA00051114"/>
    </source>
</evidence>
<sequence>MSKVSHMVEDALFQSEVGTIVVDSESKVSSWNQWVERYSGIEANQAVGKLLSDVFVETSLSSRVIRAVDKCITMGHATVLSQKLHKHPFPFYRTEEDSRQEQRMLQMVFIKPLDMAEQGNHHCLVQIFDMTESVKREVALRQLASEANQAAKEIKEKELYLNGIFEGTSDCIMAVDDTGVVERFNENCCHMYGYNPEQLSGMQLAELIVLPLKQNPKTPDMTDFLEEQANSSASMETQAILIDRSETDIELTISKLSVNDAKRYVTVFRDITVRKRSEKLLEQMAKYDSLTGLANRTLLHDRIAHALTRAVRNKTKLAILFLDLDRFKLVNDSLGHSLGDELLKLVASRMTKTFRSSDTVARLGGDEFVVLVEGVSGEVSAQILGEKLLLSLKEPFIVKNHSLYSGASIGIAVYPGAGNTPEELVRNADVAMYRAKAEGKNQCMVYVDEMNAQARYLLELDSEIHQAITEQEFVLYFQPLIDLKTGRVTGAEALIRWVHPHRGMVSPADFIPVAEDSGVIWEMGKWIIDSAVRFVKKVHENYDSHFKVAINVSPQQFKNPDFLNLITRSASLYDVSPEAIELELTEGLLMEQTEHSIESISEISKRGFSVSIDDFGTGYSSLAYLRKFPLDILKIDQSFVADLPSSPDAISLCNAIINLAHSLKLSVIAEGVETKEQLLFLQDQGCEVAQGYFISRPLPEQEFILWLADYNAAQLFE</sequence>
<dbReference type="CDD" id="cd00130">
    <property type="entry name" value="PAS"/>
    <property type="match status" value="1"/>
</dbReference>
<name>A0A178J512_9VIBR</name>
<dbReference type="FunFam" id="3.20.20.450:FF:000001">
    <property type="entry name" value="Cyclic di-GMP phosphodiesterase yahA"/>
    <property type="match status" value="1"/>
</dbReference>
<accession>A0A178J512</accession>
<gene>
    <name evidence="9" type="ORF">AZ468_15520</name>
    <name evidence="8" type="ORF">OPW20_18065</name>
</gene>
<dbReference type="Pfam" id="PF00990">
    <property type="entry name" value="GGDEF"/>
    <property type="match status" value="1"/>
</dbReference>
<dbReference type="AlphaFoldDB" id="A0A178J512"/>
<protein>
    <recommendedName>
        <fullName evidence="2">cyclic-guanylate-specific phosphodiesterase</fullName>
        <ecNumber evidence="2">3.1.4.52</ecNumber>
    </recommendedName>
</protein>
<dbReference type="SUPFAM" id="SSF55785">
    <property type="entry name" value="PYP-like sensor domain (PAS domain)"/>
    <property type="match status" value="2"/>
</dbReference>
<dbReference type="PROSITE" id="PS50887">
    <property type="entry name" value="GGDEF"/>
    <property type="match status" value="1"/>
</dbReference>
<dbReference type="SMART" id="SM00091">
    <property type="entry name" value="PAS"/>
    <property type="match status" value="2"/>
</dbReference>
<feature type="domain" description="GGDEF" evidence="7">
    <location>
        <begin position="315"/>
        <end position="448"/>
    </location>
</feature>
<dbReference type="Pfam" id="PF00989">
    <property type="entry name" value="PAS"/>
    <property type="match status" value="1"/>
</dbReference>
<dbReference type="Proteomes" id="UP001150001">
    <property type="component" value="Unassembled WGS sequence"/>
</dbReference>
<dbReference type="InterPro" id="IPR043128">
    <property type="entry name" value="Rev_trsase/Diguanyl_cyclase"/>
</dbReference>
<keyword evidence="11" id="KW-1185">Reference proteome</keyword>
<feature type="domain" description="PAS" evidence="5">
    <location>
        <begin position="1"/>
        <end position="75"/>
    </location>
</feature>
<evidence type="ECO:0000256" key="3">
    <source>
        <dbReference type="ARBA" id="ARBA00022636"/>
    </source>
</evidence>
<dbReference type="EMBL" id="JAPFIT010000019">
    <property type="protein sequence ID" value="MDC5741980.1"/>
    <property type="molecule type" value="Genomic_DNA"/>
</dbReference>
<dbReference type="PANTHER" id="PTHR44757:SF2">
    <property type="entry name" value="BIOFILM ARCHITECTURE MAINTENANCE PROTEIN MBAA"/>
    <property type="match status" value="1"/>
</dbReference>
<dbReference type="EC" id="3.1.4.52" evidence="2"/>
<dbReference type="InterPro" id="IPR035919">
    <property type="entry name" value="EAL_sf"/>
</dbReference>
<evidence type="ECO:0000313" key="8">
    <source>
        <dbReference type="EMBL" id="MDC5741980.1"/>
    </source>
</evidence>
<dbReference type="InterPro" id="IPR000014">
    <property type="entry name" value="PAS"/>
</dbReference>
<dbReference type="SUPFAM" id="SSF141868">
    <property type="entry name" value="EAL domain-like"/>
    <property type="match status" value="1"/>
</dbReference>
<feature type="domain" description="EAL" evidence="6">
    <location>
        <begin position="457"/>
        <end position="711"/>
    </location>
</feature>
<evidence type="ECO:0000259" key="5">
    <source>
        <dbReference type="PROSITE" id="PS50112"/>
    </source>
</evidence>
<dbReference type="SUPFAM" id="SSF55073">
    <property type="entry name" value="Nucleotide cyclase"/>
    <property type="match status" value="1"/>
</dbReference>
<dbReference type="InterPro" id="IPR029787">
    <property type="entry name" value="Nucleotide_cyclase"/>
</dbReference>
<comment type="catalytic activity">
    <reaction evidence="4">
        <text>3',3'-c-di-GMP + H2O = 5'-phosphoguanylyl(3'-&gt;5')guanosine + H(+)</text>
        <dbReference type="Rhea" id="RHEA:24902"/>
        <dbReference type="ChEBI" id="CHEBI:15377"/>
        <dbReference type="ChEBI" id="CHEBI:15378"/>
        <dbReference type="ChEBI" id="CHEBI:58754"/>
        <dbReference type="ChEBI" id="CHEBI:58805"/>
        <dbReference type="EC" id="3.1.4.52"/>
    </reaction>
    <physiologicalReaction direction="left-to-right" evidence="4">
        <dbReference type="Rhea" id="RHEA:24903"/>
    </physiologicalReaction>
</comment>
<comment type="caution">
    <text evidence="9">The sequence shown here is derived from an EMBL/GenBank/DDBJ whole genome shotgun (WGS) entry which is preliminary data.</text>
</comment>
<dbReference type="Pfam" id="PF00563">
    <property type="entry name" value="EAL"/>
    <property type="match status" value="1"/>
</dbReference>
<dbReference type="Gene3D" id="3.30.70.270">
    <property type="match status" value="1"/>
</dbReference>
<dbReference type="InterPro" id="IPR052155">
    <property type="entry name" value="Biofilm_reg_signaling"/>
</dbReference>
<dbReference type="GeneID" id="78077121"/>
<dbReference type="CDD" id="cd01949">
    <property type="entry name" value="GGDEF"/>
    <property type="match status" value="1"/>
</dbReference>
<dbReference type="InterPro" id="IPR035965">
    <property type="entry name" value="PAS-like_dom_sf"/>
</dbReference>
<dbReference type="Gene3D" id="3.20.20.450">
    <property type="entry name" value="EAL domain"/>
    <property type="match status" value="1"/>
</dbReference>
<dbReference type="InterPro" id="IPR013767">
    <property type="entry name" value="PAS_fold"/>
</dbReference>